<evidence type="ECO:0000313" key="3">
    <source>
        <dbReference type="Proteomes" id="UP000198809"/>
    </source>
</evidence>
<sequence>MGESKRRKLVGNIVPDPNWRRKLTSDEIREAIMSGLNKGMSDMKYSGLIK</sequence>
<organism evidence="2 3">
    <name type="scientific">Paenibacillus sophorae</name>
    <dbReference type="NCBI Taxonomy" id="1333845"/>
    <lineage>
        <taxon>Bacteria</taxon>
        <taxon>Bacillati</taxon>
        <taxon>Bacillota</taxon>
        <taxon>Bacilli</taxon>
        <taxon>Bacillales</taxon>
        <taxon>Paenibacillaceae</taxon>
        <taxon>Paenibacillus</taxon>
    </lineage>
</organism>
<dbReference type="AlphaFoldDB" id="A0A1H8GXQ3"/>
<dbReference type="Proteomes" id="UP000683429">
    <property type="component" value="Chromosome"/>
</dbReference>
<keyword evidence="4" id="KW-1185">Reference proteome</keyword>
<evidence type="ECO:0000313" key="4">
    <source>
        <dbReference type="Proteomes" id="UP000683429"/>
    </source>
</evidence>
<dbReference type="STRING" id="1333845.SAMN04487895_101667"/>
<accession>A0A1H8GXQ3</accession>
<dbReference type="EMBL" id="CP076607">
    <property type="protein sequence ID" value="QWU14362.1"/>
    <property type="molecule type" value="Genomic_DNA"/>
</dbReference>
<gene>
    <name evidence="1" type="ORF">KP014_20870</name>
    <name evidence="2" type="ORF">SAMN04487895_101667</name>
</gene>
<reference evidence="2 3" key="1">
    <citation type="submission" date="2016-10" db="EMBL/GenBank/DDBJ databases">
        <authorList>
            <person name="de Groot N.N."/>
        </authorList>
    </citation>
    <scope>NUCLEOTIDE SEQUENCE [LARGE SCALE GENOMIC DNA]</scope>
    <source>
        <strain evidence="2 3">CGMCC 1.10238</strain>
    </source>
</reference>
<reference evidence="1 4" key="2">
    <citation type="submission" date="2021-06" db="EMBL/GenBank/DDBJ databases">
        <title>Whole genome sequence of Paenibacillus sophorae DSM23020 for comparative genomics.</title>
        <authorList>
            <person name="Kim M.-J."/>
            <person name="Lee G."/>
            <person name="Shin J.-H."/>
        </authorList>
    </citation>
    <scope>NUCLEOTIDE SEQUENCE [LARGE SCALE GENOMIC DNA]</scope>
    <source>
        <strain evidence="1 4">DSM 23020</strain>
    </source>
</reference>
<evidence type="ECO:0000313" key="1">
    <source>
        <dbReference type="EMBL" id="QWU14362.1"/>
    </source>
</evidence>
<evidence type="ECO:0000313" key="2">
    <source>
        <dbReference type="EMBL" id="SEN48267.1"/>
    </source>
</evidence>
<name>A0A1H8GXQ3_9BACL</name>
<proteinExistence type="predicted"/>
<protein>
    <submittedName>
        <fullName evidence="2">Uncharacterized protein</fullName>
    </submittedName>
</protein>
<dbReference type="Proteomes" id="UP000198809">
    <property type="component" value="Unassembled WGS sequence"/>
</dbReference>
<dbReference type="RefSeq" id="WP_175491762.1">
    <property type="nucleotide sequence ID" value="NZ_CP076607.1"/>
</dbReference>
<dbReference type="EMBL" id="FODH01000001">
    <property type="protein sequence ID" value="SEN48267.1"/>
    <property type="molecule type" value="Genomic_DNA"/>
</dbReference>